<keyword evidence="5" id="KW-0808">Transferase</keyword>
<gene>
    <name evidence="15" type="ORF">ACHHYP_07683</name>
</gene>
<feature type="domain" description="Protein kinase" evidence="14">
    <location>
        <begin position="4"/>
        <end position="254"/>
    </location>
</feature>
<dbReference type="PANTHER" id="PTHR22983:SF6">
    <property type="entry name" value="SERINE_THREONINE-PROTEIN KINASE 36"/>
    <property type="match status" value="1"/>
</dbReference>
<dbReference type="EC" id="2.7.11.1" evidence="2"/>
<evidence type="ECO:0000256" key="13">
    <source>
        <dbReference type="PROSITE-ProRule" id="PRU10141"/>
    </source>
</evidence>
<evidence type="ECO:0000313" key="15">
    <source>
        <dbReference type="EMBL" id="OQR88028.1"/>
    </source>
</evidence>
<dbReference type="InterPro" id="IPR016024">
    <property type="entry name" value="ARM-type_fold"/>
</dbReference>
<dbReference type="CDD" id="cd14002">
    <property type="entry name" value="STKc_STK36"/>
    <property type="match status" value="1"/>
</dbReference>
<evidence type="ECO:0000256" key="9">
    <source>
        <dbReference type="ARBA" id="ARBA00023212"/>
    </source>
</evidence>
<dbReference type="PROSITE" id="PS50011">
    <property type="entry name" value="PROTEIN_KINASE_DOM"/>
    <property type="match status" value="1"/>
</dbReference>
<evidence type="ECO:0000256" key="5">
    <source>
        <dbReference type="ARBA" id="ARBA00022679"/>
    </source>
</evidence>
<dbReference type="GO" id="GO:0005524">
    <property type="term" value="F:ATP binding"/>
    <property type="evidence" value="ECO:0007669"/>
    <property type="project" value="UniProtKB-UniRule"/>
</dbReference>
<evidence type="ECO:0000256" key="7">
    <source>
        <dbReference type="ARBA" id="ARBA00022777"/>
    </source>
</evidence>
<reference evidence="15 16" key="1">
    <citation type="journal article" date="2014" name="Genome Biol. Evol.">
        <title>The secreted proteins of Achlya hypogyna and Thraustotheca clavata identify the ancestral oomycete secretome and reveal gene acquisitions by horizontal gene transfer.</title>
        <authorList>
            <person name="Misner I."/>
            <person name="Blouin N."/>
            <person name="Leonard G."/>
            <person name="Richards T.A."/>
            <person name="Lane C.E."/>
        </authorList>
    </citation>
    <scope>NUCLEOTIDE SEQUENCE [LARGE SCALE GENOMIC DNA]</scope>
    <source>
        <strain evidence="15 16">ATCC 48635</strain>
    </source>
</reference>
<dbReference type="InterPro" id="IPR008271">
    <property type="entry name" value="Ser/Thr_kinase_AS"/>
</dbReference>
<feature type="binding site" evidence="13">
    <location>
        <position position="33"/>
    </location>
    <ligand>
        <name>ATP</name>
        <dbReference type="ChEBI" id="CHEBI:30616"/>
    </ligand>
</feature>
<dbReference type="GO" id="GO:0004674">
    <property type="term" value="F:protein serine/threonine kinase activity"/>
    <property type="evidence" value="ECO:0007669"/>
    <property type="project" value="UniProtKB-KW"/>
</dbReference>
<evidence type="ECO:0000256" key="6">
    <source>
        <dbReference type="ARBA" id="ARBA00022741"/>
    </source>
</evidence>
<comment type="catalytic activity">
    <reaction evidence="11">
        <text>L-seryl-[protein] + ATP = O-phospho-L-seryl-[protein] + ADP + H(+)</text>
        <dbReference type="Rhea" id="RHEA:17989"/>
        <dbReference type="Rhea" id="RHEA-COMP:9863"/>
        <dbReference type="Rhea" id="RHEA-COMP:11604"/>
        <dbReference type="ChEBI" id="CHEBI:15378"/>
        <dbReference type="ChEBI" id="CHEBI:29999"/>
        <dbReference type="ChEBI" id="CHEBI:30616"/>
        <dbReference type="ChEBI" id="CHEBI:83421"/>
        <dbReference type="ChEBI" id="CHEBI:456216"/>
        <dbReference type="EC" id="2.7.11.1"/>
    </reaction>
</comment>
<dbReference type="SMART" id="SM00220">
    <property type="entry name" value="S_TKc"/>
    <property type="match status" value="1"/>
</dbReference>
<evidence type="ECO:0000256" key="11">
    <source>
        <dbReference type="ARBA" id="ARBA00048679"/>
    </source>
</evidence>
<keyword evidence="7 15" id="KW-0418">Kinase</keyword>
<keyword evidence="8 13" id="KW-0067">ATP-binding</keyword>
<evidence type="ECO:0000256" key="3">
    <source>
        <dbReference type="ARBA" id="ARBA00022490"/>
    </source>
</evidence>
<evidence type="ECO:0000256" key="4">
    <source>
        <dbReference type="ARBA" id="ARBA00022527"/>
    </source>
</evidence>
<keyword evidence="3" id="KW-0963">Cytoplasm</keyword>
<proteinExistence type="predicted"/>
<evidence type="ECO:0000256" key="10">
    <source>
        <dbReference type="ARBA" id="ARBA00047899"/>
    </source>
</evidence>
<dbReference type="GO" id="GO:0005856">
    <property type="term" value="C:cytoskeleton"/>
    <property type="evidence" value="ECO:0007669"/>
    <property type="project" value="UniProtKB-SubCell"/>
</dbReference>
<dbReference type="GO" id="GO:0005737">
    <property type="term" value="C:cytoplasm"/>
    <property type="evidence" value="ECO:0007669"/>
    <property type="project" value="TreeGrafter"/>
</dbReference>
<dbReference type="Pfam" id="PF00069">
    <property type="entry name" value="Pkinase"/>
    <property type="match status" value="1"/>
</dbReference>
<name>A0A1V9YQL2_ACHHY</name>
<accession>A0A1V9YQL2</accession>
<evidence type="ECO:0000256" key="2">
    <source>
        <dbReference type="ARBA" id="ARBA00012513"/>
    </source>
</evidence>
<sequence length="1333" mass="144852">MEHYHVLERIGEGSFGKVYRGRRKYSGHVVALKFVSKRGKSEKDLKNLRQEITILRKLNHANVIAMLDSFETEAEFCMVTEYGQGELYQILEDDRQLPEDEIKKIAVQLLQALYYLHSNRIIHRDMKPQNILVGTKQQIKLCDFGFARAISADTNVLTSIKGTPLYMAPELVKEQPYNHTVDLWSLGVILYELAVGQPPFYTDKIVTLIQLIVKENVAYPPTMSPEFKDFLSGLLQKDPAKRLSWPDILQHPFACETSLQMQARQALEAQVRRLPKFFAEPVHKSVEWRAVDPETGQPQVTNETPGKAPQIQIAASTPPAIWATHEAALASTLSWTAFVMSPSLANDVASASTGTNPDDTRHMLYVLHRVLYQAAKAPDPVAADVREALAALRQALLKQVLALLQKQDADTTLQVVRVLVVPAPVVAVGDELAAIDSCLSHEHVAVHTKVLKWFGALLASHGAAVYDALPSSLVGRMCQCLESSDVAVFAVATLVHPTEGYADVCATPFPVTGPSSQAAMSKLKAAYSTRIQTHTMVANALLQHGLRALLQVLLREAAREGSSDDDDQTPLASVLKIIGHCARASAPFSKKLLADHAYSLVQVLLPCRSFNVYERFFALELLAVAQRRGLAFSLPAVLDTTLHATTHPGVAGAFCTVLGDHIVTPTPAPTTVLDDSRTLELLLDLLHRPPDAEFMTSVACFGLRANGAYDSVVIVLYRAMAHWVDQRQFDRLRRFLVLLEELNVWPRLLALMDDDGLSPWGLFCLLKWVRGLTEQVLDAGGALLACLLGRQAALLPRLVRLLDAPTHIAALVAWPDVLGGGLQAVKALVHAIVKILGLAFTCAAATEEFLFRTQEVLYDSQCLAALLRVMEAHALEMDLPLSFLARLVSSSPHFSLQFTDAGGLATLQAKRWLTAAPPLVLDALVLVTQVARGSKGHYAAIAATPDLLQDLQALLGHADPVVRAKACNCVGNLCRHSSYFYPLLCRYQLLDGVVACAADADVCVRRYACFAIGNAAFHSDELSSPLQTAIPALVACLRAPDAKTRANAGAALGNLVRQSATCVPTLVQAQAPQTLYHSVLDESDVATKRILLFSLGNLCEYAPCRNALAAADALFVHSLQRLRDDNLDDIVQRNANRVLAKLPGASIAQRSVGRHPVHHSLLLILGSYLVLVAMYMGIQPSAVPCPVGMYRVPGNGVTLTECQYCPRGVYGNLPGLTSAACSAQCPKGTYQDKLGAKSIDDCKPCPKGTYGMTTGLTSRTCTGPCPYGTYSMTEGLQSASSCIPCEPNLRGPNGHRGNNLNMYAAGGYVCDRYYGDTSINTGRDAVFAATTFT</sequence>
<evidence type="ECO:0000256" key="8">
    <source>
        <dbReference type="ARBA" id="ARBA00022840"/>
    </source>
</evidence>
<evidence type="ECO:0000256" key="1">
    <source>
        <dbReference type="ARBA" id="ARBA00004245"/>
    </source>
</evidence>
<dbReference type="OrthoDB" id="266718at2759"/>
<dbReference type="Gene3D" id="1.25.10.10">
    <property type="entry name" value="Leucine-rich Repeat Variant"/>
    <property type="match status" value="1"/>
</dbReference>
<dbReference type="SUPFAM" id="SSF48371">
    <property type="entry name" value="ARM repeat"/>
    <property type="match status" value="2"/>
</dbReference>
<comment type="subcellular location">
    <subcellularLocation>
        <location evidence="1">Cytoplasm</location>
        <location evidence="1">Cytoskeleton</location>
    </subcellularLocation>
</comment>
<dbReference type="Gene3D" id="1.10.510.10">
    <property type="entry name" value="Transferase(Phosphotransferase) domain 1"/>
    <property type="match status" value="1"/>
</dbReference>
<dbReference type="STRING" id="1202772.A0A1V9YQL2"/>
<evidence type="ECO:0000259" key="14">
    <source>
        <dbReference type="PROSITE" id="PS50011"/>
    </source>
</evidence>
<comment type="catalytic activity">
    <reaction evidence="10">
        <text>L-threonyl-[protein] + ATP = O-phospho-L-threonyl-[protein] + ADP + H(+)</text>
        <dbReference type="Rhea" id="RHEA:46608"/>
        <dbReference type="Rhea" id="RHEA-COMP:11060"/>
        <dbReference type="Rhea" id="RHEA-COMP:11605"/>
        <dbReference type="ChEBI" id="CHEBI:15378"/>
        <dbReference type="ChEBI" id="CHEBI:30013"/>
        <dbReference type="ChEBI" id="CHEBI:30616"/>
        <dbReference type="ChEBI" id="CHEBI:61977"/>
        <dbReference type="ChEBI" id="CHEBI:456216"/>
        <dbReference type="EC" id="2.7.11.1"/>
    </reaction>
</comment>
<keyword evidence="9" id="KW-0206">Cytoskeleton</keyword>
<dbReference type="InterPro" id="IPR000719">
    <property type="entry name" value="Prot_kinase_dom"/>
</dbReference>
<organism evidence="15 16">
    <name type="scientific">Achlya hypogyna</name>
    <name type="common">Oomycete</name>
    <name type="synonym">Protoachlya hypogyna</name>
    <dbReference type="NCBI Taxonomy" id="1202772"/>
    <lineage>
        <taxon>Eukaryota</taxon>
        <taxon>Sar</taxon>
        <taxon>Stramenopiles</taxon>
        <taxon>Oomycota</taxon>
        <taxon>Saprolegniomycetes</taxon>
        <taxon>Saprolegniales</taxon>
        <taxon>Achlyaceae</taxon>
        <taxon>Achlya</taxon>
    </lineage>
</organism>
<dbReference type="EMBL" id="JNBR01001414">
    <property type="protein sequence ID" value="OQR88028.1"/>
    <property type="molecule type" value="Genomic_DNA"/>
</dbReference>
<dbReference type="PROSITE" id="PS00108">
    <property type="entry name" value="PROTEIN_KINASE_ST"/>
    <property type="match status" value="1"/>
</dbReference>
<dbReference type="FunFam" id="1.10.510.10:FF:000292">
    <property type="entry name" value="Serine/threonine-protein kinase 36"/>
    <property type="match status" value="1"/>
</dbReference>
<keyword evidence="16" id="KW-1185">Reference proteome</keyword>
<dbReference type="PANTHER" id="PTHR22983">
    <property type="entry name" value="PROTEIN KINASE RELATED"/>
    <property type="match status" value="1"/>
</dbReference>
<dbReference type="Pfam" id="PF07699">
    <property type="entry name" value="Ephrin_rec_like"/>
    <property type="match status" value="1"/>
</dbReference>
<dbReference type="InterPro" id="IPR011641">
    <property type="entry name" value="Tyr-kin_ephrin_A/B_rcpt-like"/>
</dbReference>
<dbReference type="InterPro" id="IPR017441">
    <property type="entry name" value="Protein_kinase_ATP_BS"/>
</dbReference>
<keyword evidence="6 13" id="KW-0547">Nucleotide-binding</keyword>
<comment type="caution">
    <text evidence="15">The sequence shown here is derived from an EMBL/GenBank/DDBJ whole genome shotgun (WGS) entry which is preliminary data.</text>
</comment>
<keyword evidence="4" id="KW-0723">Serine/threonine-protein kinase</keyword>
<dbReference type="SUPFAM" id="SSF57184">
    <property type="entry name" value="Growth factor receptor domain"/>
    <property type="match status" value="1"/>
</dbReference>
<dbReference type="SMART" id="SM01411">
    <property type="entry name" value="Ephrin_rec_like"/>
    <property type="match status" value="2"/>
</dbReference>
<dbReference type="InterPro" id="IPR009030">
    <property type="entry name" value="Growth_fac_rcpt_cys_sf"/>
</dbReference>
<evidence type="ECO:0000256" key="12">
    <source>
        <dbReference type="ARBA" id="ARBA00075375"/>
    </source>
</evidence>
<dbReference type="Proteomes" id="UP000243579">
    <property type="component" value="Unassembled WGS sequence"/>
</dbReference>
<dbReference type="SUPFAM" id="SSF56112">
    <property type="entry name" value="Protein kinase-like (PK-like)"/>
    <property type="match status" value="1"/>
</dbReference>
<dbReference type="InterPro" id="IPR011009">
    <property type="entry name" value="Kinase-like_dom_sf"/>
</dbReference>
<protein>
    <recommendedName>
        <fullName evidence="2">non-specific serine/threonine protein kinase</fullName>
        <ecNumber evidence="2">2.7.11.1</ecNumber>
    </recommendedName>
    <alternativeName>
        <fullName evidence="12">Fused homolog</fullName>
    </alternativeName>
</protein>
<dbReference type="FunFam" id="3.30.200.20:FF:000042">
    <property type="entry name" value="Aurora kinase A"/>
    <property type="match status" value="1"/>
</dbReference>
<dbReference type="InterPro" id="IPR011989">
    <property type="entry name" value="ARM-like"/>
</dbReference>
<dbReference type="Gene3D" id="2.10.50.10">
    <property type="entry name" value="Tumor Necrosis Factor Receptor, subunit A, domain 2"/>
    <property type="match status" value="1"/>
</dbReference>
<evidence type="ECO:0000313" key="16">
    <source>
        <dbReference type="Proteomes" id="UP000243579"/>
    </source>
</evidence>
<dbReference type="PROSITE" id="PS00107">
    <property type="entry name" value="PROTEIN_KINASE_ATP"/>
    <property type="match status" value="1"/>
</dbReference>